<sequence>MVRERHGNLLADDADALVNTVNTVGVMGKGIALQFKRAYPRMFTDYAREAKAGRLVTGRMHVWETGSLTGPRFVINFPTKQHWRAPSRMSDIEAGLTDLVRVVRERGIRSIAIPLSAVATGAGLD</sequence>
<feature type="domain" description="Macro" evidence="2">
    <location>
        <begin position="1"/>
        <end position="125"/>
    </location>
</feature>
<dbReference type="SMART" id="SM00506">
    <property type="entry name" value="A1pp"/>
    <property type="match status" value="1"/>
</dbReference>
<accession>A0ABQ6IW43</accession>
<dbReference type="Pfam" id="PF01661">
    <property type="entry name" value="Macro"/>
    <property type="match status" value="1"/>
</dbReference>
<name>A0ABQ6IW43_9MICO</name>
<dbReference type="EMBL" id="BSUO01000001">
    <property type="protein sequence ID" value="GMA42174.1"/>
    <property type="molecule type" value="Genomic_DNA"/>
</dbReference>
<evidence type="ECO:0000256" key="1">
    <source>
        <dbReference type="ARBA" id="ARBA00035885"/>
    </source>
</evidence>
<evidence type="ECO:0000259" key="2">
    <source>
        <dbReference type="PROSITE" id="PS51154"/>
    </source>
</evidence>
<dbReference type="InterPro" id="IPR050892">
    <property type="entry name" value="ADP-ribose_metab_enzymes"/>
</dbReference>
<evidence type="ECO:0000313" key="3">
    <source>
        <dbReference type="EMBL" id="GMA42174.1"/>
    </source>
</evidence>
<dbReference type="Gene3D" id="3.40.220.10">
    <property type="entry name" value="Leucine Aminopeptidase, subunit E, domain 1"/>
    <property type="match status" value="1"/>
</dbReference>
<proteinExistence type="predicted"/>
<dbReference type="PANTHER" id="PTHR12521">
    <property type="entry name" value="PROTEIN C6ORF130"/>
    <property type="match status" value="1"/>
</dbReference>
<gene>
    <name evidence="3" type="ORF">GCM10025883_42190</name>
</gene>
<dbReference type="PROSITE" id="PS51154">
    <property type="entry name" value="MACRO"/>
    <property type="match status" value="1"/>
</dbReference>
<protein>
    <recommendedName>
        <fullName evidence="2">Macro domain-containing protein</fullName>
    </recommendedName>
</protein>
<dbReference type="InterPro" id="IPR043472">
    <property type="entry name" value="Macro_dom-like"/>
</dbReference>
<dbReference type="SUPFAM" id="SSF52949">
    <property type="entry name" value="Macro domain-like"/>
    <property type="match status" value="1"/>
</dbReference>
<dbReference type="PANTHER" id="PTHR12521:SF0">
    <property type="entry name" value="ADP-RIBOSE GLYCOHYDROLASE OARD1"/>
    <property type="match status" value="1"/>
</dbReference>
<dbReference type="InterPro" id="IPR002589">
    <property type="entry name" value="Macro_dom"/>
</dbReference>
<organism evidence="3 4">
    <name type="scientific">Mobilicoccus caccae</name>
    <dbReference type="NCBI Taxonomy" id="1859295"/>
    <lineage>
        <taxon>Bacteria</taxon>
        <taxon>Bacillati</taxon>
        <taxon>Actinomycetota</taxon>
        <taxon>Actinomycetes</taxon>
        <taxon>Micrococcales</taxon>
        <taxon>Dermatophilaceae</taxon>
        <taxon>Mobilicoccus</taxon>
    </lineage>
</organism>
<dbReference type="Proteomes" id="UP001157126">
    <property type="component" value="Unassembled WGS sequence"/>
</dbReference>
<dbReference type="RefSeq" id="WP_284305624.1">
    <property type="nucleotide sequence ID" value="NZ_BSUO01000001.1"/>
</dbReference>
<reference evidence="4" key="1">
    <citation type="journal article" date="2019" name="Int. J. Syst. Evol. Microbiol.">
        <title>The Global Catalogue of Microorganisms (GCM) 10K type strain sequencing project: providing services to taxonomists for standard genome sequencing and annotation.</title>
        <authorList>
            <consortium name="The Broad Institute Genomics Platform"/>
            <consortium name="The Broad Institute Genome Sequencing Center for Infectious Disease"/>
            <person name="Wu L."/>
            <person name="Ma J."/>
        </authorList>
    </citation>
    <scope>NUCLEOTIDE SEQUENCE [LARGE SCALE GENOMIC DNA]</scope>
    <source>
        <strain evidence="4">NBRC 113072</strain>
    </source>
</reference>
<evidence type="ECO:0000313" key="4">
    <source>
        <dbReference type="Proteomes" id="UP001157126"/>
    </source>
</evidence>
<comment type="catalytic activity">
    <reaction evidence="1">
        <text>an N-(ADP-alpha-D-ribosyl)-thymidine in DNA + H2O = a thymidine in DNA + ADP-D-ribose</text>
        <dbReference type="Rhea" id="RHEA:71655"/>
        <dbReference type="Rhea" id="RHEA-COMP:13556"/>
        <dbReference type="Rhea" id="RHEA-COMP:18051"/>
        <dbReference type="ChEBI" id="CHEBI:15377"/>
        <dbReference type="ChEBI" id="CHEBI:57967"/>
        <dbReference type="ChEBI" id="CHEBI:137386"/>
        <dbReference type="ChEBI" id="CHEBI:191199"/>
    </reaction>
    <physiologicalReaction direction="left-to-right" evidence="1">
        <dbReference type="Rhea" id="RHEA:71656"/>
    </physiologicalReaction>
</comment>
<comment type="caution">
    <text evidence="3">The sequence shown here is derived from an EMBL/GenBank/DDBJ whole genome shotgun (WGS) entry which is preliminary data.</text>
</comment>
<keyword evidence="4" id="KW-1185">Reference proteome</keyword>